<evidence type="ECO:0000313" key="3">
    <source>
        <dbReference type="Proteomes" id="UP001273166"/>
    </source>
</evidence>
<protein>
    <submittedName>
        <fullName evidence="2">Uncharacterized protein</fullName>
    </submittedName>
</protein>
<gene>
    <name evidence="2" type="ORF">B0T15DRAFT_510770</name>
</gene>
<keyword evidence="3" id="KW-1185">Reference proteome</keyword>
<reference evidence="2" key="1">
    <citation type="journal article" date="2023" name="Mol. Phylogenet. Evol.">
        <title>Genome-scale phylogeny and comparative genomics of the fungal order Sordariales.</title>
        <authorList>
            <person name="Hensen N."/>
            <person name="Bonometti L."/>
            <person name="Westerberg I."/>
            <person name="Brannstrom I.O."/>
            <person name="Guillou S."/>
            <person name="Cros-Aarteil S."/>
            <person name="Calhoun S."/>
            <person name="Haridas S."/>
            <person name="Kuo A."/>
            <person name="Mondo S."/>
            <person name="Pangilinan J."/>
            <person name="Riley R."/>
            <person name="LaButti K."/>
            <person name="Andreopoulos B."/>
            <person name="Lipzen A."/>
            <person name="Chen C."/>
            <person name="Yan M."/>
            <person name="Daum C."/>
            <person name="Ng V."/>
            <person name="Clum A."/>
            <person name="Steindorff A."/>
            <person name="Ohm R.A."/>
            <person name="Martin F."/>
            <person name="Silar P."/>
            <person name="Natvig D.O."/>
            <person name="Lalanne C."/>
            <person name="Gautier V."/>
            <person name="Ament-Velasquez S.L."/>
            <person name="Kruys A."/>
            <person name="Hutchinson M.I."/>
            <person name="Powell A.J."/>
            <person name="Barry K."/>
            <person name="Miller A.N."/>
            <person name="Grigoriev I.V."/>
            <person name="Debuchy R."/>
            <person name="Gladieux P."/>
            <person name="Hiltunen Thoren M."/>
            <person name="Johannesson H."/>
        </authorList>
    </citation>
    <scope>NUCLEOTIDE SEQUENCE</scope>
    <source>
        <strain evidence="2">CBS 333.67</strain>
    </source>
</reference>
<dbReference type="AlphaFoldDB" id="A0AAJ0M3A5"/>
<sequence>MPDCDAASPFSPTWRPPRIRARLAESLSKTQGYSQYSLNPLPPGWGRLAFAEEHLVPATTSLWPSIVSFRSTVEAVKSGKCWWLSVGSVMPPHRSSYAGSGRRRRRTAQATMQIDTGFAIVYESAPVVQPVPYLRRCNCGVSRDRHAIIPGVPPKPRSFLDMLPKPDFLRVVGLYHGSNHNIFELESTLEQPQFYGCVRLVYVAEGRTSDVHAYSFESVQSPSESRPQQARDQHP</sequence>
<feature type="compositionally biased region" description="Polar residues" evidence="1">
    <location>
        <begin position="217"/>
        <end position="228"/>
    </location>
</feature>
<dbReference type="RefSeq" id="XP_062723281.1">
    <property type="nucleotide sequence ID" value="XM_062867876.1"/>
</dbReference>
<feature type="region of interest" description="Disordered" evidence="1">
    <location>
        <begin position="216"/>
        <end position="235"/>
    </location>
</feature>
<reference evidence="2" key="2">
    <citation type="submission" date="2023-06" db="EMBL/GenBank/DDBJ databases">
        <authorList>
            <consortium name="Lawrence Berkeley National Laboratory"/>
            <person name="Mondo S.J."/>
            <person name="Hensen N."/>
            <person name="Bonometti L."/>
            <person name="Westerberg I."/>
            <person name="Brannstrom I.O."/>
            <person name="Guillou S."/>
            <person name="Cros-Aarteil S."/>
            <person name="Calhoun S."/>
            <person name="Haridas S."/>
            <person name="Kuo A."/>
            <person name="Pangilinan J."/>
            <person name="Riley R."/>
            <person name="Labutti K."/>
            <person name="Andreopoulos B."/>
            <person name="Lipzen A."/>
            <person name="Chen C."/>
            <person name="Yanf M."/>
            <person name="Daum C."/>
            <person name="Ng V."/>
            <person name="Clum A."/>
            <person name="Steindorff A."/>
            <person name="Ohm R."/>
            <person name="Martin F."/>
            <person name="Silar P."/>
            <person name="Natvig D."/>
            <person name="Lalanne C."/>
            <person name="Gautier V."/>
            <person name="Ament-Velasquez S.L."/>
            <person name="Kruys A."/>
            <person name="Hutchinson M.I."/>
            <person name="Powell A.J."/>
            <person name="Barry K."/>
            <person name="Miller A.N."/>
            <person name="Grigoriev I.V."/>
            <person name="Debuchy R."/>
            <person name="Gladieux P."/>
            <person name="Thoren M.H."/>
            <person name="Johannesson H."/>
        </authorList>
    </citation>
    <scope>NUCLEOTIDE SEQUENCE</scope>
    <source>
        <strain evidence="2">CBS 333.67</strain>
    </source>
</reference>
<dbReference type="Proteomes" id="UP001273166">
    <property type="component" value="Unassembled WGS sequence"/>
</dbReference>
<evidence type="ECO:0000313" key="2">
    <source>
        <dbReference type="EMBL" id="KAK3307501.1"/>
    </source>
</evidence>
<dbReference type="EMBL" id="JAUDZG010000003">
    <property type="protein sequence ID" value="KAK3307501.1"/>
    <property type="molecule type" value="Genomic_DNA"/>
</dbReference>
<organism evidence="2 3">
    <name type="scientific">Chaetomium strumarium</name>
    <dbReference type="NCBI Taxonomy" id="1170767"/>
    <lineage>
        <taxon>Eukaryota</taxon>
        <taxon>Fungi</taxon>
        <taxon>Dikarya</taxon>
        <taxon>Ascomycota</taxon>
        <taxon>Pezizomycotina</taxon>
        <taxon>Sordariomycetes</taxon>
        <taxon>Sordariomycetidae</taxon>
        <taxon>Sordariales</taxon>
        <taxon>Chaetomiaceae</taxon>
        <taxon>Chaetomium</taxon>
    </lineage>
</organism>
<comment type="caution">
    <text evidence="2">The sequence shown here is derived from an EMBL/GenBank/DDBJ whole genome shotgun (WGS) entry which is preliminary data.</text>
</comment>
<dbReference type="GeneID" id="87886705"/>
<accession>A0AAJ0M3A5</accession>
<proteinExistence type="predicted"/>
<evidence type="ECO:0000256" key="1">
    <source>
        <dbReference type="SAM" id="MobiDB-lite"/>
    </source>
</evidence>
<name>A0AAJ0M3A5_9PEZI</name>